<feature type="region of interest" description="Disordered" evidence="1">
    <location>
        <begin position="43"/>
        <end position="79"/>
    </location>
</feature>
<dbReference type="Pfam" id="PF10775">
    <property type="entry name" value="ATP_sub_h"/>
    <property type="match status" value="1"/>
</dbReference>
<dbReference type="STRING" id="289078.A0A2X0MIX6"/>
<evidence type="ECO:0000313" key="2">
    <source>
        <dbReference type="EMBL" id="SCZ94170.1"/>
    </source>
</evidence>
<proteinExistence type="predicted"/>
<dbReference type="AlphaFoldDB" id="A0A2X0MIX6"/>
<dbReference type="Proteomes" id="UP000249723">
    <property type="component" value="Unassembled WGS sequence"/>
</dbReference>
<feature type="compositionally biased region" description="Basic and acidic residues" evidence="1">
    <location>
        <begin position="159"/>
        <end position="174"/>
    </location>
</feature>
<gene>
    <name evidence="2" type="ORF">BZ3500_MVSOF-1268-A1-R1_CHR12-2G03733</name>
</gene>
<dbReference type="EMBL" id="FMWP01000052">
    <property type="protein sequence ID" value="SCZ94170.1"/>
    <property type="molecule type" value="Genomic_DNA"/>
</dbReference>
<dbReference type="PANTHER" id="PTHR28207">
    <property type="entry name" value="ATP SYNTHASE SUBUNIT H, MITOCHONDRIAL"/>
    <property type="match status" value="1"/>
</dbReference>
<sequence length="174" mass="18882">MFAARTLIKQSARPLARSFSVNAPVRKGQFVLLMIDRLELDPHPWTPSSDRLDRWDGLRSSRNAAPPRPPASAEPQSTHFVQELYLKELKAYKPNPAPSAAGSVKSYSTPTAPKAPAVPDAAALAKELEEYDSHAPAVDAPKASSSSVTESDETLGADDYLRQVEADVHVEGKH</sequence>
<name>A0A2X0MIX6_9BASI</name>
<evidence type="ECO:0000256" key="1">
    <source>
        <dbReference type="SAM" id="MobiDB-lite"/>
    </source>
</evidence>
<dbReference type="PANTHER" id="PTHR28207:SF1">
    <property type="entry name" value="ATP SYNTHASE SUBUNIT H, MITOCHONDRIAL"/>
    <property type="match status" value="1"/>
</dbReference>
<feature type="region of interest" description="Disordered" evidence="1">
    <location>
        <begin position="95"/>
        <end position="174"/>
    </location>
</feature>
<keyword evidence="3" id="KW-1185">Reference proteome</keyword>
<feature type="compositionally biased region" description="Basic and acidic residues" evidence="1">
    <location>
        <begin position="50"/>
        <end position="59"/>
    </location>
</feature>
<organism evidence="2 3">
    <name type="scientific">Microbotryum saponariae</name>
    <dbReference type="NCBI Taxonomy" id="289078"/>
    <lineage>
        <taxon>Eukaryota</taxon>
        <taxon>Fungi</taxon>
        <taxon>Dikarya</taxon>
        <taxon>Basidiomycota</taxon>
        <taxon>Pucciniomycotina</taxon>
        <taxon>Microbotryomycetes</taxon>
        <taxon>Microbotryales</taxon>
        <taxon>Microbotryaceae</taxon>
        <taxon>Microbotryum</taxon>
    </lineage>
</organism>
<protein>
    <submittedName>
        <fullName evidence="2">BZ3500_MvSof-1268-A1-R1_Chr12-2g03733 protein</fullName>
    </submittedName>
</protein>
<accession>A0A2X0MIX6</accession>
<dbReference type="OrthoDB" id="274752at2759"/>
<dbReference type="GO" id="GO:0046933">
    <property type="term" value="F:proton-transporting ATP synthase activity, rotational mechanism"/>
    <property type="evidence" value="ECO:0007669"/>
    <property type="project" value="TreeGrafter"/>
</dbReference>
<dbReference type="InterPro" id="IPR019711">
    <property type="entry name" value="ATP_synth_F0_suH"/>
</dbReference>
<reference evidence="3" key="1">
    <citation type="submission" date="2016-10" db="EMBL/GenBank/DDBJ databases">
        <authorList>
            <person name="Jeantristanb JTB J.-T."/>
            <person name="Ricardo R."/>
        </authorList>
    </citation>
    <scope>NUCLEOTIDE SEQUENCE [LARGE SCALE GENOMIC DNA]</scope>
</reference>
<evidence type="ECO:0000313" key="3">
    <source>
        <dbReference type="Proteomes" id="UP000249723"/>
    </source>
</evidence>
<feature type="compositionally biased region" description="Low complexity" evidence="1">
    <location>
        <begin position="110"/>
        <end position="125"/>
    </location>
</feature>